<dbReference type="InterPro" id="IPR011662">
    <property type="entry name" value="Secretin/TonB_short_N"/>
</dbReference>
<comment type="subcellular location">
    <subcellularLocation>
        <location evidence="4">Cell outer membrane</location>
        <topology evidence="4">Multi-pass membrane protein</topology>
    </subcellularLocation>
</comment>
<name>A0ABP8C8S2_9FLAO</name>
<dbReference type="InterPro" id="IPR008969">
    <property type="entry name" value="CarboxyPept-like_regulatory"/>
</dbReference>
<comment type="similarity">
    <text evidence="4">Belongs to the TonB-dependent receptor family.</text>
</comment>
<comment type="caution">
    <text evidence="6">The sequence shown here is derived from an EMBL/GenBank/DDBJ whole genome shotgun (WGS) entry which is preliminary data.</text>
</comment>
<dbReference type="EMBL" id="BAABCA010000003">
    <property type="protein sequence ID" value="GAA4235669.1"/>
    <property type="molecule type" value="Genomic_DNA"/>
</dbReference>
<keyword evidence="3 4" id="KW-0998">Cell outer membrane</keyword>
<organism evidence="6 7">
    <name type="scientific">Postechiella marina</name>
    <dbReference type="NCBI Taxonomy" id="943941"/>
    <lineage>
        <taxon>Bacteria</taxon>
        <taxon>Pseudomonadati</taxon>
        <taxon>Bacteroidota</taxon>
        <taxon>Flavobacteriia</taxon>
        <taxon>Flavobacteriales</taxon>
        <taxon>Flavobacteriaceae</taxon>
        <taxon>Postechiella</taxon>
    </lineage>
</organism>
<evidence type="ECO:0000313" key="6">
    <source>
        <dbReference type="EMBL" id="GAA4235669.1"/>
    </source>
</evidence>
<reference evidence="7" key="1">
    <citation type="journal article" date="2019" name="Int. J. Syst. Evol. Microbiol.">
        <title>The Global Catalogue of Microorganisms (GCM) 10K type strain sequencing project: providing services to taxonomists for standard genome sequencing and annotation.</title>
        <authorList>
            <consortium name="The Broad Institute Genomics Platform"/>
            <consortium name="The Broad Institute Genome Sequencing Center for Infectious Disease"/>
            <person name="Wu L."/>
            <person name="Ma J."/>
        </authorList>
    </citation>
    <scope>NUCLEOTIDE SEQUENCE [LARGE SCALE GENOMIC DNA]</scope>
    <source>
        <strain evidence="7">JCM 17630</strain>
    </source>
</reference>
<evidence type="ECO:0000259" key="5">
    <source>
        <dbReference type="SMART" id="SM00965"/>
    </source>
</evidence>
<accession>A0ABP8C8S2</accession>
<dbReference type="InterPro" id="IPR023997">
    <property type="entry name" value="TonB-dep_OMP_SusC/RagA_CS"/>
</dbReference>
<dbReference type="Pfam" id="PF07660">
    <property type="entry name" value="STN"/>
    <property type="match status" value="1"/>
</dbReference>
<evidence type="ECO:0000256" key="3">
    <source>
        <dbReference type="ARBA" id="ARBA00023237"/>
    </source>
</evidence>
<dbReference type="SUPFAM" id="SSF49464">
    <property type="entry name" value="Carboxypeptidase regulatory domain-like"/>
    <property type="match status" value="1"/>
</dbReference>
<dbReference type="PROSITE" id="PS52016">
    <property type="entry name" value="TONB_DEPENDENT_REC_3"/>
    <property type="match status" value="1"/>
</dbReference>
<protein>
    <submittedName>
        <fullName evidence="6">TonB-dependent receptor</fullName>
    </submittedName>
</protein>
<dbReference type="NCBIfam" id="TIGR04057">
    <property type="entry name" value="SusC_RagA_signa"/>
    <property type="match status" value="1"/>
</dbReference>
<dbReference type="SMART" id="SM00965">
    <property type="entry name" value="STN"/>
    <property type="match status" value="1"/>
</dbReference>
<keyword evidence="1 4" id="KW-0813">Transport</keyword>
<proteinExistence type="inferred from homology"/>
<keyword evidence="7" id="KW-1185">Reference proteome</keyword>
<dbReference type="Gene3D" id="3.55.50.30">
    <property type="match status" value="1"/>
</dbReference>
<evidence type="ECO:0000313" key="7">
    <source>
        <dbReference type="Proteomes" id="UP001501496"/>
    </source>
</evidence>
<dbReference type="RefSeq" id="WP_344787870.1">
    <property type="nucleotide sequence ID" value="NZ_BAABCA010000003.1"/>
</dbReference>
<feature type="domain" description="Secretin/TonB short N-terminal" evidence="5">
    <location>
        <begin position="49"/>
        <end position="100"/>
    </location>
</feature>
<dbReference type="InterPro" id="IPR039426">
    <property type="entry name" value="TonB-dep_rcpt-like"/>
</dbReference>
<gene>
    <name evidence="6" type="ORF">GCM10022291_18210</name>
</gene>
<dbReference type="NCBIfam" id="TIGR04056">
    <property type="entry name" value="OMP_RagA_SusC"/>
    <property type="match status" value="1"/>
</dbReference>
<keyword evidence="6" id="KW-0675">Receptor</keyword>
<sequence>MKLTTLFLIVSLFQIHANPTYSQDVKVTINLQNVSLEKVFNKIETLTDYKFVYKDNDVNYKKQVSVQANKKPLSEVLNQLFKDANLKYKVSKNQIVLKPNLKTKPKTTKKPQVVSQTKLIVSGTIVDETGMPLPGANIIEKGSVNGATADFDGNYSIKVASKNAILEISYLGYVTQNIPVNGQAKLNATLKEDLAQLDEVVVVGFGSQKKESVVGSITQAKGEELLRTGNVATVSEALTGIMPGVSTMQAAGQPGSTASSILIRGQSTWTGNNPLYVVDGVERSFDDLDPNEIESISVLKDASATAVFGVKAANGVVVVTTKRGKKGETRVNFTSSWGLKEPTMNTDYYKDYATTLEYNNVALMNDRLYNDLTPQSVIDTWRDPNRDRNYYSYTTWINELLKTGTASQYNLNVSGGNNFVTYFTSLGYQHDGDIFDLEEQKDFDPRTYQKKYTWRTNLDFNFSKTTKVKLGLSGNFKNWNGNVITQGTKSGIASGGGDSFTRIWQTPLIGTAPYVNVDGVTYLGTEQGAVVNPNFYRMEQEGQWKRRTSTMYTDFQIIQDLTKNLKISGKLSYNYSQGYNSNIRRNLLYYYPNPEKTGFIQEGDPDAVAEPLRVSAENISGSSSSLYYEGRLNYNKTFAENHDVGLMALVSRRKAQSGTNFPRFEESWVGRATYAYKSKYLAEFNGAYNGNENWAPGLRYGFFPAGAIGWVVSKENFFNTDGVLNFLKFRYSYGEVGSDGGIGNDRFLYQSTYESRSNAFYYGDPLINYGGGNYGIYREGTPAVPNNTWETAIKQDLGIEFGLFDSHLRGTIEFFDEQRKDIIMQRLTVAPWYGNQSPRANIGETKNHGVDIELKWNDKIGKNIDYFVRANISLSESRVIERDDPPSTEPYRQNAGKPIGWQNGLIAHGLHQSWDEVYNSTVSAWDGNLIPGTMDFVDYNGDGILNDFDKVPIKNPTYASKTYAFSTGFSYKNFSMHAMFNGMFDMSKFLADNYLWEYTSAGTTQWQLLNNEQLDAWTPENTDAVHPALRAVSNNHDKQRSTYSVRSSSFLRLRTMEVKYKFGKKLNEAIGLFDSFEVYANGNNLFTWSDLPDEFDPEQRNLQVYPITKRYNLGVRASF</sequence>
<keyword evidence="2 4" id="KW-0472">Membrane</keyword>
<dbReference type="InterPro" id="IPR023996">
    <property type="entry name" value="TonB-dep_OMP_SusC/RagA"/>
</dbReference>
<keyword evidence="4" id="KW-1134">Transmembrane beta strand</keyword>
<evidence type="ECO:0000256" key="1">
    <source>
        <dbReference type="ARBA" id="ARBA00022448"/>
    </source>
</evidence>
<dbReference type="Proteomes" id="UP001501496">
    <property type="component" value="Unassembled WGS sequence"/>
</dbReference>
<dbReference type="Pfam" id="PF07715">
    <property type="entry name" value="Plug"/>
    <property type="match status" value="1"/>
</dbReference>
<dbReference type="Pfam" id="PF13715">
    <property type="entry name" value="CarbopepD_reg_2"/>
    <property type="match status" value="1"/>
</dbReference>
<dbReference type="Gene3D" id="2.170.130.10">
    <property type="entry name" value="TonB-dependent receptor, plug domain"/>
    <property type="match status" value="1"/>
</dbReference>
<evidence type="ECO:0000256" key="2">
    <source>
        <dbReference type="ARBA" id="ARBA00023136"/>
    </source>
</evidence>
<evidence type="ECO:0000256" key="4">
    <source>
        <dbReference type="PROSITE-ProRule" id="PRU01360"/>
    </source>
</evidence>
<keyword evidence="4" id="KW-0812">Transmembrane</keyword>
<dbReference type="Gene3D" id="2.60.40.1120">
    <property type="entry name" value="Carboxypeptidase-like, regulatory domain"/>
    <property type="match status" value="1"/>
</dbReference>
<dbReference type="SUPFAM" id="SSF56935">
    <property type="entry name" value="Porins"/>
    <property type="match status" value="1"/>
</dbReference>
<dbReference type="InterPro" id="IPR037066">
    <property type="entry name" value="Plug_dom_sf"/>
</dbReference>
<dbReference type="InterPro" id="IPR012910">
    <property type="entry name" value="Plug_dom"/>
</dbReference>